<dbReference type="RefSeq" id="WP_279926193.1">
    <property type="nucleotide sequence ID" value="NZ_JARWBG010000003.1"/>
</dbReference>
<evidence type="ECO:0000313" key="4">
    <source>
        <dbReference type="Proteomes" id="UP001223144"/>
    </source>
</evidence>
<evidence type="ECO:0000313" key="3">
    <source>
        <dbReference type="EMBL" id="MDH2387883.1"/>
    </source>
</evidence>
<keyword evidence="4" id="KW-1185">Reference proteome</keyword>
<evidence type="ECO:0000256" key="2">
    <source>
        <dbReference type="SAM" id="MobiDB-lite"/>
    </source>
</evidence>
<dbReference type="Proteomes" id="UP001223144">
    <property type="component" value="Unassembled WGS sequence"/>
</dbReference>
<accession>A0ABT6HGJ0</accession>
<name>A0ABT6HGJ0_9ACTN</name>
<feature type="region of interest" description="Disordered" evidence="2">
    <location>
        <begin position="152"/>
        <end position="200"/>
    </location>
</feature>
<keyword evidence="1" id="KW-0175">Coiled coil</keyword>
<comment type="caution">
    <text evidence="3">The sequence shown here is derived from an EMBL/GenBank/DDBJ whole genome shotgun (WGS) entry which is preliminary data.</text>
</comment>
<organism evidence="3 4">
    <name type="scientific">Streptomyces chengmaiensis</name>
    <dbReference type="NCBI Taxonomy" id="3040919"/>
    <lineage>
        <taxon>Bacteria</taxon>
        <taxon>Bacillati</taxon>
        <taxon>Actinomycetota</taxon>
        <taxon>Actinomycetes</taxon>
        <taxon>Kitasatosporales</taxon>
        <taxon>Streptomycetaceae</taxon>
        <taxon>Streptomyces</taxon>
    </lineage>
</organism>
<proteinExistence type="predicted"/>
<sequence>MRNALDEAELGGEFGLELQLFVDIIPDNLTIRHTESVVQAQHQTAMERVEQQLRKLQNTHERENIREWTAHFQSALENGEISVMAQMLARNPDDLSRIHALLKSEQREARQDSMELIGRLIDGNMLETWQLGDRAQAVVDFLRTGTQRAVDSAGNTTAETLRAGGGAQQSPRPFWETTATQMPPHDGEPPRPGPDQPSGQ</sequence>
<reference evidence="3 4" key="1">
    <citation type="submission" date="2023-04" db="EMBL/GenBank/DDBJ databases">
        <title>Streptomyces chengmaiensis sp. nov. isolated from the stem of mangrove plant in Hainan.</title>
        <authorList>
            <person name="Huang X."/>
            <person name="Zhou S."/>
            <person name="Chu X."/>
            <person name="Xie Y."/>
            <person name="Lin Y."/>
        </authorList>
    </citation>
    <scope>NUCLEOTIDE SEQUENCE [LARGE SCALE GENOMIC DNA]</scope>
    <source>
        <strain evidence="3 4">HNM0663</strain>
    </source>
</reference>
<feature type="compositionally biased region" description="Pro residues" evidence="2">
    <location>
        <begin position="190"/>
        <end position="200"/>
    </location>
</feature>
<gene>
    <name evidence="3" type="ORF">QCN29_03585</name>
</gene>
<dbReference type="EMBL" id="JARWBG010000003">
    <property type="protein sequence ID" value="MDH2387883.1"/>
    <property type="molecule type" value="Genomic_DNA"/>
</dbReference>
<evidence type="ECO:0000256" key="1">
    <source>
        <dbReference type="SAM" id="Coils"/>
    </source>
</evidence>
<protein>
    <submittedName>
        <fullName evidence="3">Uncharacterized protein</fullName>
    </submittedName>
</protein>
<feature type="coiled-coil region" evidence="1">
    <location>
        <begin position="39"/>
        <end position="66"/>
    </location>
</feature>